<organism evidence="1 2">
    <name type="scientific">Solirubrobacter ginsenosidimutans</name>
    <dbReference type="NCBI Taxonomy" id="490573"/>
    <lineage>
        <taxon>Bacteria</taxon>
        <taxon>Bacillati</taxon>
        <taxon>Actinomycetota</taxon>
        <taxon>Thermoleophilia</taxon>
        <taxon>Solirubrobacterales</taxon>
        <taxon>Solirubrobacteraceae</taxon>
        <taxon>Solirubrobacter</taxon>
    </lineage>
</organism>
<evidence type="ECO:0000313" key="1">
    <source>
        <dbReference type="EMBL" id="MDA0163874.1"/>
    </source>
</evidence>
<keyword evidence="1" id="KW-0489">Methyltransferase</keyword>
<dbReference type="GO" id="GO:0032259">
    <property type="term" value="P:methylation"/>
    <property type="evidence" value="ECO:0007669"/>
    <property type="project" value="UniProtKB-KW"/>
</dbReference>
<name>A0A9X3S2T7_9ACTN</name>
<gene>
    <name evidence="1" type="ORF">OM076_26625</name>
</gene>
<comment type="caution">
    <text evidence="1">The sequence shown here is derived from an EMBL/GenBank/DDBJ whole genome shotgun (WGS) entry which is preliminary data.</text>
</comment>
<proteinExistence type="predicted"/>
<dbReference type="Gene3D" id="3.40.50.150">
    <property type="entry name" value="Vaccinia Virus protein VP39"/>
    <property type="match status" value="1"/>
</dbReference>
<reference evidence="1" key="1">
    <citation type="submission" date="2022-10" db="EMBL/GenBank/DDBJ databases">
        <title>The WGS of Solirubrobacter ginsenosidimutans DSM 21036.</title>
        <authorList>
            <person name="Jiang Z."/>
        </authorList>
    </citation>
    <scope>NUCLEOTIDE SEQUENCE</scope>
    <source>
        <strain evidence="1">DSM 21036</strain>
    </source>
</reference>
<keyword evidence="2" id="KW-1185">Reference proteome</keyword>
<dbReference type="Proteomes" id="UP001149140">
    <property type="component" value="Unassembled WGS sequence"/>
</dbReference>
<dbReference type="AlphaFoldDB" id="A0A9X3S2T7"/>
<dbReference type="SUPFAM" id="SSF53335">
    <property type="entry name" value="S-adenosyl-L-methionine-dependent methyltransferases"/>
    <property type="match status" value="1"/>
</dbReference>
<keyword evidence="1" id="KW-0808">Transferase</keyword>
<dbReference type="CDD" id="cd02440">
    <property type="entry name" value="AdoMet_MTases"/>
    <property type="match status" value="1"/>
</dbReference>
<dbReference type="RefSeq" id="WP_270043121.1">
    <property type="nucleotide sequence ID" value="NZ_JAPDOD010000028.1"/>
</dbReference>
<protein>
    <submittedName>
        <fullName evidence="1">Class I SAM-dependent methyltransferase</fullName>
    </submittedName>
</protein>
<dbReference type="EMBL" id="JAPDOD010000028">
    <property type="protein sequence ID" value="MDA0163874.1"/>
    <property type="molecule type" value="Genomic_DNA"/>
</dbReference>
<dbReference type="GO" id="GO:0008168">
    <property type="term" value="F:methyltransferase activity"/>
    <property type="evidence" value="ECO:0007669"/>
    <property type="project" value="UniProtKB-KW"/>
</dbReference>
<accession>A0A9X3S2T7</accession>
<evidence type="ECO:0000313" key="2">
    <source>
        <dbReference type="Proteomes" id="UP001149140"/>
    </source>
</evidence>
<sequence length="213" mass="23924">MDATFIRRVAAAARRHGPGGLPVAAVRRVAAVVGDRRERALEWSFDRRRGIDTAGVLRDGATPYQPVHPAAFRELVSHVPARDTFVDIGSGRARALILAVEHGFRGAVGVEIDAEHHRTAEANVRRYPTIRLVHGDALRFRFPEGPLTILVYNPFPRSVMEAFVDRIPADAWVIYEAPLDRDLFDARFELVAERTERAGASPRRPRFAIYRTR</sequence>
<dbReference type="InterPro" id="IPR029063">
    <property type="entry name" value="SAM-dependent_MTases_sf"/>
</dbReference>